<proteinExistence type="predicted"/>
<gene>
    <name evidence="1" type="ORF">Atai01_72770</name>
</gene>
<evidence type="ECO:0000313" key="1">
    <source>
        <dbReference type="EMBL" id="GLY70658.1"/>
    </source>
</evidence>
<reference evidence="1" key="1">
    <citation type="submission" date="2023-03" db="EMBL/GenBank/DDBJ databases">
        <title>Amycolatopsis taiwanensis NBRC 103393.</title>
        <authorList>
            <person name="Ichikawa N."/>
            <person name="Sato H."/>
            <person name="Tonouchi N."/>
        </authorList>
    </citation>
    <scope>NUCLEOTIDE SEQUENCE</scope>
    <source>
        <strain evidence="1">NBRC 103393</strain>
    </source>
</reference>
<sequence>MTDDLRLPPPRELPPEVRLRLREAVTTGVTARRHAPASMLAAAAAVVLLVASAVVAVQLARPQSDEAAGGGTDLASQTLDRCWAAVGAAGKTSKVPDRKKWDKASLSVQGDDVVVAFTADGKPTFCETTSTMVTMSDPNAKPAYATGTRTALLLYTSTGLAAGVADPAWDRVELDRPDGLGISVSDVTKASHQFTSFTLTDPATTQLCARLQDNGTTRSNNGKASINWSCAKLPSPPAPLFSIVDRPGDRSSRAGRALGECLAGFAQPPADQDAYQPGVLLEDGPYQVVLGRTAAHTVACTTEPDSSSPSGRSHRLYQDTFIGQSIPVRRLSVPGLGKDGAKVPFVGIVPPSGASMIADFAFGKPVDITVADGTFGIWLPAGAKPVYPNGDSWVKTLDGKGAALFNGSVPMK</sequence>
<protein>
    <submittedName>
        <fullName evidence="1">Uncharacterized protein</fullName>
    </submittedName>
</protein>
<dbReference type="Proteomes" id="UP001165136">
    <property type="component" value="Unassembled WGS sequence"/>
</dbReference>
<organism evidence="1 2">
    <name type="scientific">Amycolatopsis taiwanensis</name>
    <dbReference type="NCBI Taxonomy" id="342230"/>
    <lineage>
        <taxon>Bacteria</taxon>
        <taxon>Bacillati</taxon>
        <taxon>Actinomycetota</taxon>
        <taxon>Actinomycetes</taxon>
        <taxon>Pseudonocardiales</taxon>
        <taxon>Pseudonocardiaceae</taxon>
        <taxon>Amycolatopsis</taxon>
    </lineage>
</organism>
<keyword evidence="2" id="KW-1185">Reference proteome</keyword>
<evidence type="ECO:0000313" key="2">
    <source>
        <dbReference type="Proteomes" id="UP001165136"/>
    </source>
</evidence>
<dbReference type="AlphaFoldDB" id="A0A9W6VGD3"/>
<accession>A0A9W6VGD3</accession>
<dbReference type="RefSeq" id="WP_285489851.1">
    <property type="nucleotide sequence ID" value="NZ_BSTI01000025.1"/>
</dbReference>
<comment type="caution">
    <text evidence="1">The sequence shown here is derived from an EMBL/GenBank/DDBJ whole genome shotgun (WGS) entry which is preliminary data.</text>
</comment>
<name>A0A9W6VGD3_9PSEU</name>
<dbReference type="EMBL" id="BSTI01000025">
    <property type="protein sequence ID" value="GLY70658.1"/>
    <property type="molecule type" value="Genomic_DNA"/>
</dbReference>